<dbReference type="GO" id="GO:0009898">
    <property type="term" value="C:cytoplasmic side of plasma membrane"/>
    <property type="evidence" value="ECO:0007669"/>
    <property type="project" value="TreeGrafter"/>
</dbReference>
<dbReference type="SUPFAM" id="SSF52540">
    <property type="entry name" value="P-loop containing nucleoside triphosphate hydrolases"/>
    <property type="match status" value="1"/>
</dbReference>
<dbReference type="InterPro" id="IPR050625">
    <property type="entry name" value="ParA/MinD_ATPase"/>
</dbReference>
<dbReference type="PANTHER" id="PTHR43384:SF4">
    <property type="entry name" value="CELLULOSE BIOSYNTHESIS PROTEIN BCSQ-RELATED"/>
    <property type="match status" value="1"/>
</dbReference>
<dbReference type="STRING" id="199441.BkAM31D_14670"/>
<evidence type="ECO:0000313" key="4">
    <source>
        <dbReference type="Proteomes" id="UP000193006"/>
    </source>
</evidence>
<dbReference type="InterPro" id="IPR025501">
    <property type="entry name" value="MinD_FleN"/>
</dbReference>
<dbReference type="PANTHER" id="PTHR43384">
    <property type="entry name" value="SEPTUM SITE-DETERMINING PROTEIN MIND HOMOLOG, CHLOROPLASTIC-RELATED"/>
    <property type="match status" value="1"/>
</dbReference>
<dbReference type="AlphaFoldDB" id="A0A1X9MHK3"/>
<dbReference type="Gene3D" id="3.40.50.300">
    <property type="entry name" value="P-loop containing nucleotide triphosphate hydrolases"/>
    <property type="match status" value="1"/>
</dbReference>
<protein>
    <submittedName>
        <fullName evidence="3">Flagellum site-determining protein YlxH</fullName>
    </submittedName>
</protein>
<dbReference type="Pfam" id="PF10609">
    <property type="entry name" value="ParA"/>
    <property type="match status" value="1"/>
</dbReference>
<accession>A0A1X9MHK3</accession>
<dbReference type="GO" id="GO:0005524">
    <property type="term" value="F:ATP binding"/>
    <property type="evidence" value="ECO:0007669"/>
    <property type="project" value="UniProtKB-KW"/>
</dbReference>
<dbReference type="RefSeq" id="WP_157108288.1">
    <property type="nucleotide sequence ID" value="NZ_CP020814.1"/>
</dbReference>
<dbReference type="InterPro" id="IPR033875">
    <property type="entry name" value="FlhG"/>
</dbReference>
<dbReference type="GO" id="GO:0005829">
    <property type="term" value="C:cytosol"/>
    <property type="evidence" value="ECO:0007669"/>
    <property type="project" value="TreeGrafter"/>
</dbReference>
<organism evidence="3 4">
    <name type="scientific">Halalkalibacter krulwichiae</name>
    <dbReference type="NCBI Taxonomy" id="199441"/>
    <lineage>
        <taxon>Bacteria</taxon>
        <taxon>Bacillati</taxon>
        <taxon>Bacillota</taxon>
        <taxon>Bacilli</taxon>
        <taxon>Bacillales</taxon>
        <taxon>Bacillaceae</taxon>
        <taxon>Halalkalibacter</taxon>
    </lineage>
</organism>
<evidence type="ECO:0000313" key="3">
    <source>
        <dbReference type="EMBL" id="ARK30981.1"/>
    </source>
</evidence>
<name>A0A1X9MHK3_9BACI</name>
<dbReference type="KEGG" id="bkw:BkAM31D_14670"/>
<dbReference type="PIRSF" id="PIRSF003092">
    <property type="entry name" value="MinD"/>
    <property type="match status" value="1"/>
</dbReference>
<evidence type="ECO:0000256" key="1">
    <source>
        <dbReference type="ARBA" id="ARBA00022741"/>
    </source>
</evidence>
<dbReference type="InterPro" id="IPR027417">
    <property type="entry name" value="P-loop_NTPase"/>
</dbReference>
<keyword evidence="2" id="KW-0067">ATP-binding</keyword>
<keyword evidence="1" id="KW-0547">Nucleotide-binding</keyword>
<dbReference type="EMBL" id="CP020814">
    <property type="protein sequence ID" value="ARK30981.1"/>
    <property type="molecule type" value="Genomic_DNA"/>
</dbReference>
<evidence type="ECO:0000256" key="2">
    <source>
        <dbReference type="ARBA" id="ARBA00022840"/>
    </source>
</evidence>
<dbReference type="GO" id="GO:0051782">
    <property type="term" value="P:negative regulation of cell division"/>
    <property type="evidence" value="ECO:0007669"/>
    <property type="project" value="TreeGrafter"/>
</dbReference>
<dbReference type="CDD" id="cd02038">
    <property type="entry name" value="FlhG-like"/>
    <property type="match status" value="1"/>
</dbReference>
<dbReference type="GO" id="GO:0016887">
    <property type="term" value="F:ATP hydrolysis activity"/>
    <property type="evidence" value="ECO:0007669"/>
    <property type="project" value="TreeGrafter"/>
</dbReference>
<dbReference type="InterPro" id="IPR033756">
    <property type="entry name" value="YlxH/NBP35"/>
</dbReference>
<gene>
    <name evidence="3" type="primary">ylxH_1</name>
    <name evidence="3" type="ORF">BkAM31D_14670</name>
</gene>
<reference evidence="3 4" key="1">
    <citation type="submission" date="2017-04" db="EMBL/GenBank/DDBJ databases">
        <title>Bacillus krulwichiae AM31D Genome sequencing and assembly.</title>
        <authorList>
            <person name="Krulwich T.A."/>
            <person name="Anastor L."/>
            <person name="Ehrlich R."/>
            <person name="Ehrlich G.D."/>
            <person name="Janto B."/>
        </authorList>
    </citation>
    <scope>NUCLEOTIDE SEQUENCE [LARGE SCALE GENOMIC DNA]</scope>
    <source>
        <strain evidence="3 4">AM31D</strain>
    </source>
</reference>
<proteinExistence type="predicted"/>
<keyword evidence="4" id="KW-1185">Reference proteome</keyword>
<dbReference type="Proteomes" id="UP000193006">
    <property type="component" value="Chromosome"/>
</dbReference>
<sequence length="251" mass="28394">MHDQAENLRRLLQQKDRPEAKVIAVVSGKGGVGKSNVCLNFAIGLAEMGKKVLIIDLDIGMANVNILMGLNPTYHLIDLLENERNIWELIEKGPAGISYISGGTAFDTFVEMNEMRLHKFFSQLELIGREFDYVFLDMGAGVTKESLEFIMAANEVFVVTTPEPTAMTDAYSMIKYIFLKEDKLIYLIVNRADSEQEAKRTIKSFKQVTLSFLSKELVELGFIPNDPVVSRGLKHKFHLSYWINMPKQVLL</sequence>